<accession>A0ABW3V461</accession>
<protein>
    <submittedName>
        <fullName evidence="1">Uncharacterized protein</fullName>
    </submittedName>
</protein>
<keyword evidence="2" id="KW-1185">Reference proteome</keyword>
<dbReference type="Proteomes" id="UP001597263">
    <property type="component" value="Unassembled WGS sequence"/>
</dbReference>
<evidence type="ECO:0000313" key="1">
    <source>
        <dbReference type="EMBL" id="MFD1226780.1"/>
    </source>
</evidence>
<dbReference type="RefSeq" id="WP_289387490.1">
    <property type="nucleotide sequence ID" value="NZ_JAUCBM010000005.1"/>
</dbReference>
<comment type="caution">
    <text evidence="1">The sequence shown here is derived from an EMBL/GenBank/DDBJ whole genome shotgun (WGS) entry which is preliminary data.</text>
</comment>
<dbReference type="Pfam" id="PF05354">
    <property type="entry name" value="Phage_attach"/>
    <property type="match status" value="1"/>
</dbReference>
<proteinExistence type="predicted"/>
<gene>
    <name evidence="1" type="ORF">ACFQ35_06400</name>
</gene>
<dbReference type="Gene3D" id="2.40.10.180">
    <property type="entry name" value="Phage tail proteins"/>
    <property type="match status" value="1"/>
</dbReference>
<dbReference type="InterPro" id="IPR053734">
    <property type="entry name" value="Phage_Head-Tail_Connect_sf"/>
</dbReference>
<name>A0ABW3V461_9HYPH</name>
<dbReference type="InterPro" id="IPR008018">
    <property type="entry name" value="Phage_tail_attach_FII"/>
</dbReference>
<sequence length="113" mass="12012">MSRPAIFSDMADAFVSGLGNVEARITIGDSTVALRGILRKVREGDLLDVEGMGLEGISYSFAASGTALDGVRQKDTITILSSDDGQETGKVFVVAGHVDDGRAMKRLLLHEDE</sequence>
<dbReference type="EMBL" id="JBHTMA010000033">
    <property type="protein sequence ID" value="MFD1226780.1"/>
    <property type="molecule type" value="Genomic_DNA"/>
</dbReference>
<evidence type="ECO:0000313" key="2">
    <source>
        <dbReference type="Proteomes" id="UP001597263"/>
    </source>
</evidence>
<reference evidence="2" key="1">
    <citation type="journal article" date="2019" name="Int. J. Syst. Evol. Microbiol.">
        <title>The Global Catalogue of Microorganisms (GCM) 10K type strain sequencing project: providing services to taxonomists for standard genome sequencing and annotation.</title>
        <authorList>
            <consortium name="The Broad Institute Genomics Platform"/>
            <consortium name="The Broad Institute Genome Sequencing Center for Infectious Disease"/>
            <person name="Wu L."/>
            <person name="Ma J."/>
        </authorList>
    </citation>
    <scope>NUCLEOTIDE SEQUENCE [LARGE SCALE GENOMIC DNA]</scope>
    <source>
        <strain evidence="2">CCUG 49584</strain>
    </source>
</reference>
<organism evidence="1 2">
    <name type="scientific">Pseudochrobactrum kiredjianiae</name>
    <dbReference type="NCBI Taxonomy" id="386305"/>
    <lineage>
        <taxon>Bacteria</taxon>
        <taxon>Pseudomonadati</taxon>
        <taxon>Pseudomonadota</taxon>
        <taxon>Alphaproteobacteria</taxon>
        <taxon>Hyphomicrobiales</taxon>
        <taxon>Brucellaceae</taxon>
        <taxon>Pseudochrobactrum</taxon>
    </lineage>
</organism>